<name>A0A1J0EJG2_9PSED</name>
<evidence type="ECO:0000313" key="7">
    <source>
        <dbReference type="EMBL" id="APC16201.1"/>
    </source>
</evidence>
<evidence type="ECO:0000256" key="4">
    <source>
        <dbReference type="ARBA" id="ARBA00022989"/>
    </source>
</evidence>
<dbReference type="EMBL" id="CP017886">
    <property type="protein sequence ID" value="APC16201.1"/>
    <property type="molecule type" value="Genomic_DNA"/>
</dbReference>
<dbReference type="Proteomes" id="UP000182567">
    <property type="component" value="Chromosome"/>
</dbReference>
<feature type="transmembrane region" description="Helical" evidence="6">
    <location>
        <begin position="202"/>
        <end position="223"/>
    </location>
</feature>
<evidence type="ECO:0000256" key="6">
    <source>
        <dbReference type="SAM" id="Phobius"/>
    </source>
</evidence>
<keyword evidence="4 6" id="KW-1133">Transmembrane helix</keyword>
<organism evidence="7 8">
    <name type="scientific">Pseudomonas frederiksbergensis</name>
    <dbReference type="NCBI Taxonomy" id="104087"/>
    <lineage>
        <taxon>Bacteria</taxon>
        <taxon>Pseudomonadati</taxon>
        <taxon>Pseudomonadota</taxon>
        <taxon>Gammaproteobacteria</taxon>
        <taxon>Pseudomonadales</taxon>
        <taxon>Pseudomonadaceae</taxon>
        <taxon>Pseudomonas</taxon>
    </lineage>
</organism>
<keyword evidence="5 6" id="KW-0472">Membrane</keyword>
<evidence type="ECO:0000313" key="8">
    <source>
        <dbReference type="Proteomes" id="UP000182567"/>
    </source>
</evidence>
<feature type="transmembrane region" description="Helical" evidence="6">
    <location>
        <begin position="289"/>
        <end position="310"/>
    </location>
</feature>
<evidence type="ECO:0000256" key="1">
    <source>
        <dbReference type="ARBA" id="ARBA00004141"/>
    </source>
</evidence>
<gene>
    <name evidence="7" type="ORF">BLL42_10855</name>
</gene>
<sequence>MLFEGALHALSMVFQVFLLDLILSGDNALVIALACRGLPPEQLRRAVLIGTSGAIILRALLTTLTGWLLLVPWLKLIGAVLLLVIAIRLLTENEADEQGSLPGGSPQTLGGAVVTVLTADLIMSMDNVVGLAAVAQGSVFYLVLGLLLSVPLLMFGSLHITRLLQRQPLLVSIGAALLGYVAGDIAVSDPVVVGWVNSQSPALNQVVPLLCAVYVVLQARIILRQRARLPKPAVIQRVARAVRFQEPVSEPVKLPVVKPEVELTASPAPVIEASSDAPPRRLFGEYSGLATVLAGLAGIFVISAALYSLVGGLSGGLLPTPQKDYAYVCTGASTTLYYRPGGSTIRLVTGGGEASGYVRYKKILWQNPQNALKELHLTPPSEIEKTSATVVTLNGGSFSQIQCARSP</sequence>
<feature type="transmembrane region" description="Helical" evidence="6">
    <location>
        <begin position="170"/>
        <end position="196"/>
    </location>
</feature>
<dbReference type="RefSeq" id="WP_071552097.1">
    <property type="nucleotide sequence ID" value="NZ_CP017886.1"/>
</dbReference>
<accession>A0A1J0EJG2</accession>
<dbReference type="InterPro" id="IPR022301">
    <property type="entry name" value="Integral_membrane_YjbE"/>
</dbReference>
<evidence type="ECO:0000256" key="2">
    <source>
        <dbReference type="ARBA" id="ARBA00007511"/>
    </source>
</evidence>
<keyword evidence="3 6" id="KW-0812">Transmembrane</keyword>
<evidence type="ECO:0000256" key="5">
    <source>
        <dbReference type="ARBA" id="ARBA00023136"/>
    </source>
</evidence>
<proteinExistence type="inferred from homology"/>
<dbReference type="GO" id="GO:0016020">
    <property type="term" value="C:membrane"/>
    <property type="evidence" value="ECO:0007669"/>
    <property type="project" value="UniProtKB-SubCell"/>
</dbReference>
<feature type="transmembrane region" description="Helical" evidence="6">
    <location>
        <begin position="73"/>
        <end position="91"/>
    </location>
</feature>
<reference evidence="8" key="1">
    <citation type="submission" date="2016-10" db="EMBL/GenBank/DDBJ databases">
        <title>Pseudomonas frederiksbergensis ERGS4:02 complete genome.</title>
        <authorList>
            <person name="Kumar R."/>
            <person name="Acharya V."/>
            <person name="Singh D."/>
        </authorList>
    </citation>
    <scope>NUCLEOTIDE SEQUENCE [LARGE SCALE GENOMIC DNA]</scope>
    <source>
        <strain evidence="8">ERGS4:02</strain>
    </source>
</reference>
<dbReference type="GeneID" id="46908739"/>
<evidence type="ECO:0008006" key="9">
    <source>
        <dbReference type="Google" id="ProtNLM"/>
    </source>
</evidence>
<dbReference type="PANTHER" id="PTHR30238">
    <property type="entry name" value="MEMBRANE BOUND PREDICTED REDOX MODULATOR"/>
    <property type="match status" value="1"/>
</dbReference>
<comment type="subcellular location">
    <subcellularLocation>
        <location evidence="1">Membrane</location>
        <topology evidence="1">Multi-pass membrane protein</topology>
    </subcellularLocation>
</comment>
<dbReference type="InterPro" id="IPR005496">
    <property type="entry name" value="Integral_membrane_TerC"/>
</dbReference>
<protein>
    <recommendedName>
        <fullName evidence="9">Integral membrane protein, YjbE family</fullName>
    </recommendedName>
</protein>
<feature type="transmembrane region" description="Helical" evidence="6">
    <location>
        <begin position="12"/>
        <end position="34"/>
    </location>
</feature>
<feature type="transmembrane region" description="Helical" evidence="6">
    <location>
        <begin position="139"/>
        <end position="158"/>
    </location>
</feature>
<dbReference type="PANTHER" id="PTHR30238:SF4">
    <property type="entry name" value="SLL1022 PROTEIN"/>
    <property type="match status" value="1"/>
</dbReference>
<comment type="similarity">
    <text evidence="2">Belongs to the TerC family.</text>
</comment>
<evidence type="ECO:0000256" key="3">
    <source>
        <dbReference type="ARBA" id="ARBA00022692"/>
    </source>
</evidence>
<dbReference type="AlphaFoldDB" id="A0A1J0EJG2"/>
<dbReference type="OrthoDB" id="5295733at2"/>
<dbReference type="Pfam" id="PF03741">
    <property type="entry name" value="TerC"/>
    <property type="match status" value="1"/>
</dbReference>
<dbReference type="NCBIfam" id="TIGR03717">
    <property type="entry name" value="R_switched_YjbE"/>
    <property type="match status" value="1"/>
</dbReference>